<dbReference type="Proteomes" id="UP000515240">
    <property type="component" value="Chromosome"/>
</dbReference>
<reference evidence="1 2" key="1">
    <citation type="journal article" date="2020" name="G3 (Bethesda)">
        <title>CeMbio - The Caenorhabditis elegans Microbiome Resource.</title>
        <authorList>
            <person name="Dirksen P."/>
            <person name="Assie A."/>
            <person name="Zimmermann J."/>
            <person name="Zhang F."/>
            <person name="Tietje A.M."/>
            <person name="Marsh S.A."/>
            <person name="Felix M.A."/>
            <person name="Shapira M."/>
            <person name="Kaleta C."/>
            <person name="Schulenburg H."/>
            <person name="Samuel B."/>
        </authorList>
    </citation>
    <scope>NUCLEOTIDE SEQUENCE [LARGE SCALE GENOMIC DNA]</scope>
    <source>
        <strain evidence="1 2">BIGb0172</strain>
    </source>
</reference>
<dbReference type="Gene3D" id="3.40.50.720">
    <property type="entry name" value="NAD(P)-binding Rossmann-like Domain"/>
    <property type="match status" value="1"/>
</dbReference>
<dbReference type="InterPro" id="IPR036291">
    <property type="entry name" value="NAD(P)-bd_dom_sf"/>
</dbReference>
<sequence>MKVLVLGGCKPLGEKVVSNLRQLGYPVVADADPRQPAALHGVEVLIDVREPPVIDTVDALEDWARACRQLNAAIAAAAVAHHIALSALGVQRLQGSSYYQAIALREQLIQAGRTPYTVLRAALLYESLAQLAHNGTAAAELAMPVAQVQPMAAEDLAMLVADAALARPLQGCMDVAGPQKMAMADWVQQYLRLRGDPLTVLSDADVPYRGALLDDDCLVPVGPARLGWTTLAAWVGKSRAA</sequence>
<evidence type="ECO:0000313" key="1">
    <source>
        <dbReference type="EMBL" id="QMV73555.1"/>
    </source>
</evidence>
<dbReference type="AlphaFoldDB" id="A0A7G5EHT0"/>
<evidence type="ECO:0000313" key="2">
    <source>
        <dbReference type="Proteomes" id="UP000515240"/>
    </source>
</evidence>
<organism evidence="1 2">
    <name type="scientific">Comamonas piscis</name>
    <dbReference type="NCBI Taxonomy" id="1562974"/>
    <lineage>
        <taxon>Bacteria</taxon>
        <taxon>Pseudomonadati</taxon>
        <taxon>Pseudomonadota</taxon>
        <taxon>Betaproteobacteria</taxon>
        <taxon>Burkholderiales</taxon>
        <taxon>Comamonadaceae</taxon>
        <taxon>Comamonas</taxon>
    </lineage>
</organism>
<keyword evidence="2" id="KW-1185">Reference proteome</keyword>
<proteinExistence type="predicted"/>
<gene>
    <name evidence="1" type="ORF">HS961_12360</name>
</gene>
<dbReference type="EMBL" id="CP058554">
    <property type="protein sequence ID" value="QMV73555.1"/>
    <property type="molecule type" value="Genomic_DNA"/>
</dbReference>
<dbReference type="SUPFAM" id="SSF51735">
    <property type="entry name" value="NAD(P)-binding Rossmann-fold domains"/>
    <property type="match status" value="1"/>
</dbReference>
<accession>A0A7G5EHT0</accession>
<protein>
    <submittedName>
        <fullName evidence="1">SDR family oxidoreductase</fullName>
    </submittedName>
</protein>
<dbReference type="RefSeq" id="WP_182322364.1">
    <property type="nucleotide sequence ID" value="NZ_CP058554.1"/>
</dbReference>
<dbReference type="KEGG" id="cpis:HS961_12360"/>
<name>A0A7G5EHT0_9BURK</name>